<comment type="caution">
    <text evidence="3">The sequence shown here is derived from an EMBL/GenBank/DDBJ whole genome shotgun (WGS) entry which is preliminary data.</text>
</comment>
<dbReference type="Pfam" id="PF08327">
    <property type="entry name" value="AHSA1"/>
    <property type="match status" value="1"/>
</dbReference>
<organism evidence="3 4">
    <name type="scientific">Mucilaginibacter galii</name>
    <dbReference type="NCBI Taxonomy" id="2005073"/>
    <lineage>
        <taxon>Bacteria</taxon>
        <taxon>Pseudomonadati</taxon>
        <taxon>Bacteroidota</taxon>
        <taxon>Sphingobacteriia</taxon>
        <taxon>Sphingobacteriales</taxon>
        <taxon>Sphingobacteriaceae</taxon>
        <taxon>Mucilaginibacter</taxon>
    </lineage>
</organism>
<name>A0A917N3R2_9SPHI</name>
<evidence type="ECO:0000313" key="3">
    <source>
        <dbReference type="EMBL" id="GGI51247.1"/>
    </source>
</evidence>
<comment type="similarity">
    <text evidence="1">Belongs to the AHA1 family.</text>
</comment>
<reference evidence="3" key="1">
    <citation type="journal article" date="2014" name="Int. J. Syst. Evol. Microbiol.">
        <title>Complete genome sequence of Corynebacterium casei LMG S-19264T (=DSM 44701T), isolated from a smear-ripened cheese.</title>
        <authorList>
            <consortium name="US DOE Joint Genome Institute (JGI-PGF)"/>
            <person name="Walter F."/>
            <person name="Albersmeier A."/>
            <person name="Kalinowski J."/>
            <person name="Ruckert C."/>
        </authorList>
    </citation>
    <scope>NUCLEOTIDE SEQUENCE</scope>
    <source>
        <strain evidence="3">CCM 8711</strain>
    </source>
</reference>
<protein>
    <recommendedName>
        <fullName evidence="2">Activator of Hsp90 ATPase homologue 1/2-like C-terminal domain-containing protein</fullName>
    </recommendedName>
</protein>
<dbReference type="InterPro" id="IPR013538">
    <property type="entry name" value="ASHA1/2-like_C"/>
</dbReference>
<dbReference type="Gene3D" id="3.30.530.20">
    <property type="match status" value="1"/>
</dbReference>
<dbReference type="InterPro" id="IPR023393">
    <property type="entry name" value="START-like_dom_sf"/>
</dbReference>
<gene>
    <name evidence="3" type="ORF">GCM10011425_24590</name>
</gene>
<sequence length="149" mass="17192">MENTATRLSAEKDFSVPVIELYKAWITPDDLKQWWHPSEHKLTNVELDVKEGGKFKYEFEAGDGKTALVITGEYHEVKDNERLAYSWNWTVPEGVVKPSEHELTIMFVADGEGSKLKVVQENFLDDESINPHQEGWEKALNDLHEYLSK</sequence>
<evidence type="ECO:0000256" key="1">
    <source>
        <dbReference type="ARBA" id="ARBA00006817"/>
    </source>
</evidence>
<evidence type="ECO:0000313" key="4">
    <source>
        <dbReference type="Proteomes" id="UP000662074"/>
    </source>
</evidence>
<dbReference type="EMBL" id="BMDO01000006">
    <property type="protein sequence ID" value="GGI51247.1"/>
    <property type="molecule type" value="Genomic_DNA"/>
</dbReference>
<feature type="domain" description="Activator of Hsp90 ATPase homologue 1/2-like C-terminal" evidence="2">
    <location>
        <begin position="16"/>
        <end position="147"/>
    </location>
</feature>
<dbReference type="SUPFAM" id="SSF55961">
    <property type="entry name" value="Bet v1-like"/>
    <property type="match status" value="1"/>
</dbReference>
<dbReference type="RefSeq" id="WP_188417150.1">
    <property type="nucleotide sequence ID" value="NZ_BMDO01000006.1"/>
</dbReference>
<dbReference type="AlphaFoldDB" id="A0A917N3R2"/>
<dbReference type="CDD" id="cd07814">
    <property type="entry name" value="SRPBCC_CalC_Aha1-like"/>
    <property type="match status" value="1"/>
</dbReference>
<accession>A0A917N3R2</accession>
<keyword evidence="4" id="KW-1185">Reference proteome</keyword>
<proteinExistence type="inferred from homology"/>
<reference evidence="3" key="2">
    <citation type="submission" date="2020-09" db="EMBL/GenBank/DDBJ databases">
        <authorList>
            <person name="Sun Q."/>
            <person name="Sedlacek I."/>
        </authorList>
    </citation>
    <scope>NUCLEOTIDE SEQUENCE</scope>
    <source>
        <strain evidence="3">CCM 8711</strain>
    </source>
</reference>
<evidence type="ECO:0000259" key="2">
    <source>
        <dbReference type="Pfam" id="PF08327"/>
    </source>
</evidence>
<dbReference type="Proteomes" id="UP000662074">
    <property type="component" value="Unassembled WGS sequence"/>
</dbReference>